<dbReference type="GO" id="GO:0043531">
    <property type="term" value="F:ADP binding"/>
    <property type="evidence" value="ECO:0007669"/>
    <property type="project" value="InterPro"/>
</dbReference>
<organism evidence="3">
    <name type="scientific">Glycine soja</name>
    <name type="common">Wild soybean</name>
    <dbReference type="NCBI Taxonomy" id="3848"/>
    <lineage>
        <taxon>Eukaryota</taxon>
        <taxon>Viridiplantae</taxon>
        <taxon>Streptophyta</taxon>
        <taxon>Embryophyta</taxon>
        <taxon>Tracheophyta</taxon>
        <taxon>Spermatophyta</taxon>
        <taxon>Magnoliopsida</taxon>
        <taxon>eudicotyledons</taxon>
        <taxon>Gunneridae</taxon>
        <taxon>Pentapetalae</taxon>
        <taxon>rosids</taxon>
        <taxon>fabids</taxon>
        <taxon>Fabales</taxon>
        <taxon>Fabaceae</taxon>
        <taxon>Papilionoideae</taxon>
        <taxon>50 kb inversion clade</taxon>
        <taxon>NPAAA clade</taxon>
        <taxon>indigoferoid/millettioid clade</taxon>
        <taxon>Phaseoleae</taxon>
        <taxon>Glycine</taxon>
        <taxon>Glycine subgen. Soja</taxon>
    </lineage>
</organism>
<feature type="domain" description="TIR" evidence="2">
    <location>
        <begin position="12"/>
        <end position="197"/>
    </location>
</feature>
<dbReference type="Pfam" id="PF00931">
    <property type="entry name" value="NB-ARC"/>
    <property type="match status" value="1"/>
</dbReference>
<keyword evidence="1" id="KW-0520">NAD</keyword>
<dbReference type="SUPFAM" id="SSF52540">
    <property type="entry name" value="P-loop containing nucleoside triphosphate hydrolases"/>
    <property type="match status" value="1"/>
</dbReference>
<dbReference type="InterPro" id="IPR035897">
    <property type="entry name" value="Toll_tir_struct_dom_sf"/>
</dbReference>
<dbReference type="GO" id="GO:0006952">
    <property type="term" value="P:defense response"/>
    <property type="evidence" value="ECO:0007669"/>
    <property type="project" value="InterPro"/>
</dbReference>
<dbReference type="AlphaFoldDB" id="A0A0B2NWQ5"/>
<dbReference type="GO" id="GO:0007165">
    <property type="term" value="P:signal transduction"/>
    <property type="evidence" value="ECO:0007669"/>
    <property type="project" value="InterPro"/>
</dbReference>
<dbReference type="PANTHER" id="PTHR11017:SF431">
    <property type="entry name" value="ADP-RIBOSYL CYCLASE_CYCLIC ADP-RIBOSE HYDROLASE"/>
    <property type="match status" value="1"/>
</dbReference>
<dbReference type="EMBL" id="KN670914">
    <property type="protein sequence ID" value="KHN01586.1"/>
    <property type="molecule type" value="Genomic_DNA"/>
</dbReference>
<dbReference type="InterPro" id="IPR044974">
    <property type="entry name" value="Disease_R_plants"/>
</dbReference>
<dbReference type="PANTHER" id="PTHR11017">
    <property type="entry name" value="LEUCINE-RICH REPEAT-CONTAINING PROTEIN"/>
    <property type="match status" value="1"/>
</dbReference>
<protein>
    <submittedName>
        <fullName evidence="3">TMV resistance protein N</fullName>
    </submittedName>
</protein>
<sequence length="367" mass="41352">MATGSPSSSSSSNYDVFLSFRGEDTRHGFTGHLYNTLQSKGIHTFIDDEELKRGEEITPALMKAIPDSRVAITVLSEHYASSSFCLDELATILDQRKRLLVIPVFYKVDPSDVRNQRGSYGEALAELERRFQHDPEKLQKWKMALKQVADLSGYHFKEGYDTILIFLLYSFCWINFYLDGYEFKFIEKIVEQVSGVISLRPLHVADYPVGLESRVLRVRRLLDAGSDDGVHMIGIHGMGGIGKSTLARAVYNELIIAEKFDGLCFLANVRENSNKHGLEHLQGKLLLEILGDKNISLTSKQQGISIIQSRLTGKKVLLILDDVDTREQLQAIAGRPGWFGPGSKIIITTRDKQLLVSHEVNKTYEMK</sequence>
<evidence type="ECO:0000256" key="1">
    <source>
        <dbReference type="ARBA" id="ARBA00023027"/>
    </source>
</evidence>
<dbReference type="Gene3D" id="3.40.50.300">
    <property type="entry name" value="P-loop containing nucleotide triphosphate hydrolases"/>
    <property type="match status" value="1"/>
</dbReference>
<accession>A0A0B2NWQ5</accession>
<reference evidence="3" key="1">
    <citation type="submission" date="2014-07" db="EMBL/GenBank/DDBJ databases">
        <title>Identification of a novel salt tolerance gene in wild soybean by whole-genome sequencing.</title>
        <authorList>
            <person name="Lam H.-M."/>
            <person name="Qi X."/>
            <person name="Li M.-W."/>
            <person name="Liu X."/>
            <person name="Xie M."/>
            <person name="Ni M."/>
            <person name="Xu X."/>
        </authorList>
    </citation>
    <scope>NUCLEOTIDE SEQUENCE [LARGE SCALE GENOMIC DNA]</scope>
    <source>
        <tissue evidence="3">Root</tissue>
    </source>
</reference>
<dbReference type="Gene3D" id="3.40.50.10140">
    <property type="entry name" value="Toll/interleukin-1 receptor homology (TIR) domain"/>
    <property type="match status" value="1"/>
</dbReference>
<dbReference type="PRINTS" id="PR00364">
    <property type="entry name" value="DISEASERSIST"/>
</dbReference>
<dbReference type="InterPro" id="IPR002182">
    <property type="entry name" value="NB-ARC"/>
</dbReference>
<dbReference type="SMART" id="SM00255">
    <property type="entry name" value="TIR"/>
    <property type="match status" value="1"/>
</dbReference>
<evidence type="ECO:0000313" key="3">
    <source>
        <dbReference type="EMBL" id="KHN01586.1"/>
    </source>
</evidence>
<dbReference type="Pfam" id="PF01582">
    <property type="entry name" value="TIR"/>
    <property type="match status" value="1"/>
</dbReference>
<dbReference type="PROSITE" id="PS50104">
    <property type="entry name" value="TIR"/>
    <property type="match status" value="1"/>
</dbReference>
<gene>
    <name evidence="3" type="ORF">glysoja_039301</name>
</gene>
<dbReference type="Proteomes" id="UP000053555">
    <property type="component" value="Unassembled WGS sequence"/>
</dbReference>
<dbReference type="SUPFAM" id="SSF52200">
    <property type="entry name" value="Toll/Interleukin receptor TIR domain"/>
    <property type="match status" value="1"/>
</dbReference>
<proteinExistence type="predicted"/>
<evidence type="ECO:0000259" key="2">
    <source>
        <dbReference type="PROSITE" id="PS50104"/>
    </source>
</evidence>
<name>A0A0B2NWQ5_GLYSO</name>
<dbReference type="InterPro" id="IPR000157">
    <property type="entry name" value="TIR_dom"/>
</dbReference>
<dbReference type="InterPro" id="IPR027417">
    <property type="entry name" value="P-loop_NTPase"/>
</dbReference>
<feature type="non-terminal residue" evidence="3">
    <location>
        <position position="367"/>
    </location>
</feature>
<dbReference type="FunFam" id="3.40.50.10140:FF:000007">
    <property type="entry name" value="Disease resistance protein (TIR-NBS-LRR class)"/>
    <property type="match status" value="1"/>
</dbReference>